<protein>
    <submittedName>
        <fullName evidence="2">Sugar phosphate isomerase/epimerase</fullName>
    </submittedName>
</protein>
<sequence length="283" mass="30342">MTPVQPAVRPAAPVALSTASVYPEPTAAAFELAAELGYDGVELMVWSDPVSQDVAAVARLADRYGVPVLAVHAPCLAVTQRVWNSDPIVRIRRSVAAAATLEARTVVIHPPFRWQRRYARQFADEVARAGEHVDVALAVENMFPVVRSGVRTVPYSPGFDPTAVGHAHYTLDLSHTAAAGTDALAMLDRMGAGLTHVHLADGSGAARDEHLVPGRGTQPCAEVCERLTGSGFGGVVVVEVSTRRCRTRYDRTAMLAESLLFARLHLQPTAGARRMPKPARSSR</sequence>
<dbReference type="PANTHER" id="PTHR12110:SF47">
    <property type="match status" value="1"/>
</dbReference>
<dbReference type="SUPFAM" id="SSF51658">
    <property type="entry name" value="Xylose isomerase-like"/>
    <property type="match status" value="1"/>
</dbReference>
<dbReference type="GO" id="GO:0016853">
    <property type="term" value="F:isomerase activity"/>
    <property type="evidence" value="ECO:0007669"/>
    <property type="project" value="UniProtKB-KW"/>
</dbReference>
<dbReference type="InterPro" id="IPR050312">
    <property type="entry name" value="IolE/XylAMocC-like"/>
</dbReference>
<dbReference type="Pfam" id="PF01261">
    <property type="entry name" value="AP_endonuc_2"/>
    <property type="match status" value="1"/>
</dbReference>
<reference evidence="2 3" key="1">
    <citation type="submission" date="2020-04" db="EMBL/GenBank/DDBJ databases">
        <authorList>
            <person name="Klaysubun C."/>
            <person name="Duangmal K."/>
            <person name="Lipun K."/>
        </authorList>
    </citation>
    <scope>NUCLEOTIDE SEQUENCE [LARGE SCALE GENOMIC DNA]</scope>
    <source>
        <strain evidence="2 3">JCM 11839</strain>
    </source>
</reference>
<accession>A0ABX1RNL4</accession>
<evidence type="ECO:0000259" key="1">
    <source>
        <dbReference type="Pfam" id="PF01261"/>
    </source>
</evidence>
<dbReference type="InterPro" id="IPR013022">
    <property type="entry name" value="Xyl_isomerase-like_TIM-brl"/>
</dbReference>
<dbReference type="EMBL" id="JAAXKY010000136">
    <property type="protein sequence ID" value="NMH81224.1"/>
    <property type="molecule type" value="Genomic_DNA"/>
</dbReference>
<keyword evidence="3" id="KW-1185">Reference proteome</keyword>
<dbReference type="Gene3D" id="3.20.20.150">
    <property type="entry name" value="Divalent-metal-dependent TIM barrel enzymes"/>
    <property type="match status" value="1"/>
</dbReference>
<dbReference type="Proteomes" id="UP001296706">
    <property type="component" value="Unassembled WGS sequence"/>
</dbReference>
<feature type="domain" description="Xylose isomerase-like TIM barrel" evidence="1">
    <location>
        <begin position="30"/>
        <end position="261"/>
    </location>
</feature>
<evidence type="ECO:0000313" key="2">
    <source>
        <dbReference type="EMBL" id="NMH81224.1"/>
    </source>
</evidence>
<dbReference type="InterPro" id="IPR036237">
    <property type="entry name" value="Xyl_isomerase-like_sf"/>
</dbReference>
<keyword evidence="2" id="KW-0413">Isomerase</keyword>
<comment type="caution">
    <text evidence="2">The sequence shown here is derived from an EMBL/GenBank/DDBJ whole genome shotgun (WGS) entry which is preliminary data.</text>
</comment>
<evidence type="ECO:0000313" key="3">
    <source>
        <dbReference type="Proteomes" id="UP001296706"/>
    </source>
</evidence>
<dbReference type="RefSeq" id="WP_169399265.1">
    <property type="nucleotide sequence ID" value="NZ_BAAAJH010000007.1"/>
</dbReference>
<name>A0ABX1RNL4_9PSEU</name>
<organism evidence="2 3">
    <name type="scientific">Pseudonocardia xinjiangensis</name>
    <dbReference type="NCBI Taxonomy" id="75289"/>
    <lineage>
        <taxon>Bacteria</taxon>
        <taxon>Bacillati</taxon>
        <taxon>Actinomycetota</taxon>
        <taxon>Actinomycetes</taxon>
        <taxon>Pseudonocardiales</taxon>
        <taxon>Pseudonocardiaceae</taxon>
        <taxon>Pseudonocardia</taxon>
    </lineage>
</organism>
<gene>
    <name evidence="2" type="ORF">HF577_29535</name>
</gene>
<proteinExistence type="predicted"/>
<dbReference type="PANTHER" id="PTHR12110">
    <property type="entry name" value="HYDROXYPYRUVATE ISOMERASE"/>
    <property type="match status" value="1"/>
</dbReference>